<sequence length="211" mass="23327">MSENVNPAVYAQGSFTAKPPFDTVVKQDIFFTVEAVRTIGEMQALKLDLFKMVFEPVGVDPNDYQAKLAEAIQLNALIITLTSRNNKPVYIPTNYITSFPLVDGVTYERFCIISDLGAVPPSLKDRVNSAIDHFNNYIKKSLGIQNPTTVIGTIPTRGFVSLEQSLAWEKTRAAAVTEDPSDLLRLEKALAENAELKAYITVLENQVKAKS</sequence>
<dbReference type="Pfam" id="PF23824">
    <property type="entry name" value="DUF7194"/>
    <property type="match status" value="1"/>
</dbReference>
<dbReference type="EMBL" id="MK689364">
    <property type="protein sequence ID" value="QBZ70759.1"/>
    <property type="molecule type" value="Genomic_DNA"/>
</dbReference>
<name>A0A4D6DYL6_9CAUD</name>
<evidence type="ECO:0000313" key="1">
    <source>
        <dbReference type="EMBL" id="QBZ70759.1"/>
    </source>
</evidence>
<accession>A0A4D6DYL6</accession>
<keyword evidence="2" id="KW-1185">Reference proteome</keyword>
<dbReference type="InterPro" id="IPR055618">
    <property type="entry name" value="DUF7194"/>
</dbReference>
<evidence type="ECO:0000313" key="2">
    <source>
        <dbReference type="Proteomes" id="UP000297195"/>
    </source>
</evidence>
<gene>
    <name evidence="1" type="ORF">pETSU_178</name>
</gene>
<reference evidence="1 2" key="1">
    <citation type="submission" date="2019-03" db="EMBL/GenBank/DDBJ databases">
        <authorList>
            <person name="Kim S.G."/>
            <person name="Park S.C."/>
        </authorList>
    </citation>
    <scope>NUCLEOTIDE SEQUENCE [LARGE SCALE GENOMIC DNA]</scope>
</reference>
<protein>
    <submittedName>
        <fullName evidence="1">Uncharacterized protein</fullName>
    </submittedName>
</protein>
<proteinExistence type="predicted"/>
<organism evidence="1 2">
    <name type="scientific">Edwardsiella phage pEt-SU</name>
    <dbReference type="NCBI Taxonomy" id="2562142"/>
    <lineage>
        <taxon>Viruses</taxon>
        <taxon>Duplodnaviria</taxon>
        <taxon>Heunggongvirae</taxon>
        <taxon>Uroviricota</taxon>
        <taxon>Caudoviricetes</taxon>
        <taxon>Chimalliviridae</taxon>
        <taxon>Petsuvirus</taxon>
        <taxon>Petsuvirus pEtSU</taxon>
    </lineage>
</organism>
<dbReference type="Proteomes" id="UP000297195">
    <property type="component" value="Segment"/>
</dbReference>